<name>A0A438CW74_VITVI</name>
<organism evidence="2 3">
    <name type="scientific">Vitis vinifera</name>
    <name type="common">Grape</name>
    <dbReference type="NCBI Taxonomy" id="29760"/>
    <lineage>
        <taxon>Eukaryota</taxon>
        <taxon>Viridiplantae</taxon>
        <taxon>Streptophyta</taxon>
        <taxon>Embryophyta</taxon>
        <taxon>Tracheophyta</taxon>
        <taxon>Spermatophyta</taxon>
        <taxon>Magnoliopsida</taxon>
        <taxon>eudicotyledons</taxon>
        <taxon>Gunneridae</taxon>
        <taxon>Pentapetalae</taxon>
        <taxon>rosids</taxon>
        <taxon>Vitales</taxon>
        <taxon>Vitaceae</taxon>
        <taxon>Viteae</taxon>
        <taxon>Vitis</taxon>
    </lineage>
</organism>
<dbReference type="EMBL" id="QGNW01001951">
    <property type="protein sequence ID" value="RVW27453.1"/>
    <property type="molecule type" value="Genomic_DNA"/>
</dbReference>
<evidence type="ECO:0000256" key="1">
    <source>
        <dbReference type="SAM" id="MobiDB-lite"/>
    </source>
</evidence>
<evidence type="ECO:0000313" key="3">
    <source>
        <dbReference type="Proteomes" id="UP000288805"/>
    </source>
</evidence>
<dbReference type="Proteomes" id="UP000288805">
    <property type="component" value="Unassembled WGS sequence"/>
</dbReference>
<comment type="caution">
    <text evidence="2">The sequence shown here is derived from an EMBL/GenBank/DDBJ whole genome shotgun (WGS) entry which is preliminary data.</text>
</comment>
<accession>A0A438CW74</accession>
<proteinExistence type="predicted"/>
<sequence length="220" mass="25010">MVGRSLDHSFSLLGGQGVHNTYYFYLPLHYDNRYIWIFFTHGPLLIVQLDGLDEERSTNLVNFVGGEVNEGIVEDAFFDDAFGKLLSFREFMGLPMEGLNLRELHKLECSINYGSSSGSRKRSGKMLGSLRGDNNPVHVGSSSEKSKNRQIFEMGWRRDQRQKNTFSLQNYVAKSGGVQRLGQELVDAKERDCGLSYEESEARRNVVEDFSKRASMEETS</sequence>
<dbReference type="AlphaFoldDB" id="A0A438CW74"/>
<gene>
    <name evidence="2" type="ORF">CK203_094365</name>
</gene>
<evidence type="ECO:0000313" key="2">
    <source>
        <dbReference type="EMBL" id="RVW27453.1"/>
    </source>
</evidence>
<reference evidence="2 3" key="1">
    <citation type="journal article" date="2018" name="PLoS Genet.">
        <title>Population sequencing reveals clonal diversity and ancestral inbreeding in the grapevine cultivar Chardonnay.</title>
        <authorList>
            <person name="Roach M.J."/>
            <person name="Johnson D.L."/>
            <person name="Bohlmann J."/>
            <person name="van Vuuren H.J."/>
            <person name="Jones S.J."/>
            <person name="Pretorius I.S."/>
            <person name="Schmidt S.A."/>
            <person name="Borneman A.R."/>
        </authorList>
    </citation>
    <scope>NUCLEOTIDE SEQUENCE [LARGE SCALE GENOMIC DNA]</scope>
    <source>
        <strain evidence="3">cv. Chardonnay</strain>
        <tissue evidence="2">Leaf</tissue>
    </source>
</reference>
<feature type="region of interest" description="Disordered" evidence="1">
    <location>
        <begin position="116"/>
        <end position="146"/>
    </location>
</feature>
<protein>
    <submittedName>
        <fullName evidence="2">Uncharacterized protein</fullName>
    </submittedName>
</protein>